<dbReference type="Pfam" id="PF18942">
    <property type="entry name" value="DUF5689"/>
    <property type="match status" value="2"/>
</dbReference>
<evidence type="ECO:0000313" key="6">
    <source>
        <dbReference type="Proteomes" id="UP000260814"/>
    </source>
</evidence>
<dbReference type="AlphaFoldDB" id="A0A3E4ZEB9"/>
<evidence type="ECO:0000313" key="3">
    <source>
        <dbReference type="EMBL" id="RGM93081.1"/>
    </source>
</evidence>
<dbReference type="EMBL" id="QSTW01000002">
    <property type="protein sequence ID" value="RGM93081.1"/>
    <property type="molecule type" value="Genomic_DNA"/>
</dbReference>
<evidence type="ECO:0000259" key="2">
    <source>
        <dbReference type="Pfam" id="PF18942"/>
    </source>
</evidence>
<dbReference type="Proteomes" id="UP000284998">
    <property type="component" value="Unassembled WGS sequence"/>
</dbReference>
<accession>A0A3E4ZEB9</accession>
<comment type="caution">
    <text evidence="3">The sequence shown here is derived from an EMBL/GenBank/DDBJ whole genome shotgun (WGS) entry which is preliminary data.</text>
</comment>
<protein>
    <recommendedName>
        <fullName evidence="2">DUF5689 domain-containing protein</fullName>
    </recommendedName>
</protein>
<evidence type="ECO:0000313" key="5">
    <source>
        <dbReference type="EMBL" id="RHL18214.1"/>
    </source>
</evidence>
<feature type="domain" description="DUF5689" evidence="2">
    <location>
        <begin position="46"/>
        <end position="209"/>
    </location>
</feature>
<reference evidence="6 7" key="1">
    <citation type="submission" date="2018-08" db="EMBL/GenBank/DDBJ databases">
        <title>A genome reference for cultivated species of the human gut microbiota.</title>
        <authorList>
            <person name="Zou Y."/>
            <person name="Xue W."/>
            <person name="Luo G."/>
        </authorList>
    </citation>
    <scope>NUCLEOTIDE SEQUENCE [LARGE SCALE GENOMIC DNA]</scope>
    <source>
        <strain evidence="5 7">AF39-11</strain>
        <strain evidence="4 8">AM17-44</strain>
        <strain evidence="3 6">OM06-2</strain>
    </source>
</reference>
<proteinExistence type="predicted"/>
<feature type="domain" description="DUF5689" evidence="2">
    <location>
        <begin position="233"/>
        <end position="325"/>
    </location>
</feature>
<dbReference type="Proteomes" id="UP000260814">
    <property type="component" value="Unassembled WGS sequence"/>
</dbReference>
<evidence type="ECO:0000313" key="7">
    <source>
        <dbReference type="Proteomes" id="UP000284916"/>
    </source>
</evidence>
<name>A0A3E4ZEB9_9BACT</name>
<dbReference type="EMBL" id="QRJS01000012">
    <property type="protein sequence ID" value="RHH45982.1"/>
    <property type="molecule type" value="Genomic_DNA"/>
</dbReference>
<evidence type="ECO:0000256" key="1">
    <source>
        <dbReference type="SAM" id="SignalP"/>
    </source>
</evidence>
<feature type="chain" id="PRO_5036081321" description="DUF5689 domain-containing protein" evidence="1">
    <location>
        <begin position="24"/>
        <end position="327"/>
    </location>
</feature>
<dbReference type="RefSeq" id="WP_117700788.1">
    <property type="nucleotide sequence ID" value="NZ_CAUDCD010000037.1"/>
</dbReference>
<evidence type="ECO:0000313" key="8">
    <source>
        <dbReference type="Proteomes" id="UP000284998"/>
    </source>
</evidence>
<dbReference type="EMBL" id="QROI01000003">
    <property type="protein sequence ID" value="RHL18214.1"/>
    <property type="molecule type" value="Genomic_DNA"/>
</dbReference>
<keyword evidence="1" id="KW-0732">Signal</keyword>
<evidence type="ECO:0000313" key="4">
    <source>
        <dbReference type="EMBL" id="RHH45982.1"/>
    </source>
</evidence>
<organism evidence="3 6">
    <name type="scientific">Phocaeicola plebeius</name>
    <dbReference type="NCBI Taxonomy" id="310297"/>
    <lineage>
        <taxon>Bacteria</taxon>
        <taxon>Pseudomonadati</taxon>
        <taxon>Bacteroidota</taxon>
        <taxon>Bacteroidia</taxon>
        <taxon>Bacteroidales</taxon>
        <taxon>Bacteroidaceae</taxon>
        <taxon>Phocaeicola</taxon>
    </lineage>
</organism>
<dbReference type="InterPro" id="IPR043744">
    <property type="entry name" value="DUF5689"/>
</dbReference>
<sequence length="327" mass="36731">MKYKLLIYGIMAAMAFCTTSCYSDFDEPAPAKVWTDADFTADGGEIITIKALKDMCAGVGLAQYKEITDNYIIKGKVISSDQAGNVYKSVYIDDGTAGIELKLMVSNYVYYQVGQTLYVKLKGLAIGNYRYMLSVGGIPSEKDIAKNYANRNLDTQVERDAHIFMGELGQVTEENLPVITRENYKTALTDEYLGRLVRFEGLTYKEGNFDGDRYPQYLETVYLNNATEATYTNKYFKDEGLTPTYAYNYQNQRYYGSSLFTYDATDETDKKGNLIVRVSGYANFALDALPQNGATGAITAIYTKYSSKSGGYIKYQLLVNKRSDIEF</sequence>
<gene>
    <name evidence="5" type="ORF">DW035_02575</name>
    <name evidence="4" type="ORF">DW204_06545</name>
    <name evidence="3" type="ORF">DXB87_03395</name>
</gene>
<feature type="signal peptide" evidence="1">
    <location>
        <begin position="1"/>
        <end position="23"/>
    </location>
</feature>
<dbReference type="Proteomes" id="UP000284916">
    <property type="component" value="Unassembled WGS sequence"/>
</dbReference>